<evidence type="ECO:0008006" key="4">
    <source>
        <dbReference type="Google" id="ProtNLM"/>
    </source>
</evidence>
<dbReference type="EMBL" id="OZ075111">
    <property type="protein sequence ID" value="CAL4889833.1"/>
    <property type="molecule type" value="Genomic_DNA"/>
</dbReference>
<dbReference type="Pfam" id="PF09072">
    <property type="entry name" value="TMA7"/>
    <property type="match status" value="1"/>
</dbReference>
<accession>A0ABC8VFH4</accession>
<evidence type="ECO:0000256" key="1">
    <source>
        <dbReference type="SAM" id="MobiDB-lite"/>
    </source>
</evidence>
<name>A0ABC8VFH4_9POAL</name>
<organism evidence="2 3">
    <name type="scientific">Urochloa decumbens</name>
    <dbReference type="NCBI Taxonomy" id="240449"/>
    <lineage>
        <taxon>Eukaryota</taxon>
        <taxon>Viridiplantae</taxon>
        <taxon>Streptophyta</taxon>
        <taxon>Embryophyta</taxon>
        <taxon>Tracheophyta</taxon>
        <taxon>Spermatophyta</taxon>
        <taxon>Magnoliopsida</taxon>
        <taxon>Liliopsida</taxon>
        <taxon>Poales</taxon>
        <taxon>Poaceae</taxon>
        <taxon>PACMAD clade</taxon>
        <taxon>Panicoideae</taxon>
        <taxon>Panicodae</taxon>
        <taxon>Paniceae</taxon>
        <taxon>Melinidinae</taxon>
        <taxon>Urochloa</taxon>
    </lineage>
</organism>
<evidence type="ECO:0000313" key="3">
    <source>
        <dbReference type="Proteomes" id="UP001497457"/>
    </source>
</evidence>
<feature type="compositionally biased region" description="Basic and acidic residues" evidence="1">
    <location>
        <begin position="21"/>
        <end position="48"/>
    </location>
</feature>
<feature type="region of interest" description="Disordered" evidence="1">
    <location>
        <begin position="1"/>
        <end position="68"/>
    </location>
</feature>
<proteinExistence type="predicted"/>
<dbReference type="Proteomes" id="UP001497457">
    <property type="component" value="Chromosome 1b"/>
</dbReference>
<protein>
    <recommendedName>
        <fullName evidence="4">Translation machinery associated TMA7</fullName>
    </recommendedName>
</protein>
<keyword evidence="3" id="KW-1185">Reference proteome</keyword>
<dbReference type="AlphaFoldDB" id="A0ABC8VFH4"/>
<dbReference type="InterPro" id="IPR015157">
    <property type="entry name" value="TMA7"/>
</dbReference>
<dbReference type="PANTHER" id="PTHR28632">
    <property type="entry name" value="TRANSLATION MACHINERY-ASSOCIATED PROTEIN 7"/>
    <property type="match status" value="1"/>
</dbReference>
<gene>
    <name evidence="2" type="ORF">URODEC1_LOCUS2925</name>
</gene>
<reference evidence="2" key="1">
    <citation type="submission" date="2024-10" db="EMBL/GenBank/DDBJ databases">
        <authorList>
            <person name="Ryan C."/>
        </authorList>
    </citation>
    <scope>NUCLEOTIDE SEQUENCE [LARGE SCALE GENOMIC DNA]</scope>
</reference>
<sequence>MAGGNGKQGGKQKPLKAPKATKKEYDETDLENQKKKKEDEKALKELRAKAAQKGPLGGAGLKKSSGKK</sequence>
<evidence type="ECO:0000313" key="2">
    <source>
        <dbReference type="EMBL" id="CAL4889833.1"/>
    </source>
</evidence>